<dbReference type="EMBL" id="CAJVCH010568884">
    <property type="protein sequence ID" value="CAG7833184.1"/>
    <property type="molecule type" value="Genomic_DNA"/>
</dbReference>
<evidence type="ECO:0000313" key="1">
    <source>
        <dbReference type="EMBL" id="CAG7833184.1"/>
    </source>
</evidence>
<gene>
    <name evidence="1" type="ORF">AFUS01_LOCUS42827</name>
</gene>
<dbReference type="Proteomes" id="UP000708208">
    <property type="component" value="Unassembled WGS sequence"/>
</dbReference>
<name>A0A8J2LHG4_9HEXA</name>
<protein>
    <submittedName>
        <fullName evidence="1">Uncharacterized protein</fullName>
    </submittedName>
</protein>
<reference evidence="1" key="1">
    <citation type="submission" date="2021-06" db="EMBL/GenBank/DDBJ databases">
        <authorList>
            <person name="Hodson N. C."/>
            <person name="Mongue J. A."/>
            <person name="Jaron S. K."/>
        </authorList>
    </citation>
    <scope>NUCLEOTIDE SEQUENCE</scope>
</reference>
<organism evidence="1 2">
    <name type="scientific">Allacma fusca</name>
    <dbReference type="NCBI Taxonomy" id="39272"/>
    <lineage>
        <taxon>Eukaryota</taxon>
        <taxon>Metazoa</taxon>
        <taxon>Ecdysozoa</taxon>
        <taxon>Arthropoda</taxon>
        <taxon>Hexapoda</taxon>
        <taxon>Collembola</taxon>
        <taxon>Symphypleona</taxon>
        <taxon>Sminthuridae</taxon>
        <taxon>Allacma</taxon>
    </lineage>
</organism>
<dbReference type="OrthoDB" id="3598281at2759"/>
<dbReference type="AlphaFoldDB" id="A0A8J2LHG4"/>
<keyword evidence="2" id="KW-1185">Reference proteome</keyword>
<evidence type="ECO:0000313" key="2">
    <source>
        <dbReference type="Proteomes" id="UP000708208"/>
    </source>
</evidence>
<accession>A0A8J2LHG4</accession>
<proteinExistence type="predicted"/>
<comment type="caution">
    <text evidence="1">The sequence shown here is derived from an EMBL/GenBank/DDBJ whole genome shotgun (WGS) entry which is preliminary data.</text>
</comment>
<sequence length="175" mass="19511">MKNCFYATSTTVTDSTTGKRRSLSQTGYIQYILKISGIRNNGKQQAPVCDAILQDDVQNNEDYPDAEEIEEMRRNVKKSLVSLGIHGEDNDVDSVRSFIDIVNPLADVNDIANQCDTKSAHIVCKGTRDNLDLIEFFVIFEKRALKAETLIGAVDLAFKIFYVFNMPFPASCSGT</sequence>